<organism evidence="1 2">
    <name type="scientific">Rattus norvegicus</name>
    <name type="common">Rat</name>
    <dbReference type="NCBI Taxonomy" id="10116"/>
    <lineage>
        <taxon>Eukaryota</taxon>
        <taxon>Metazoa</taxon>
        <taxon>Chordata</taxon>
        <taxon>Craniata</taxon>
        <taxon>Vertebrata</taxon>
        <taxon>Euteleostomi</taxon>
        <taxon>Mammalia</taxon>
        <taxon>Eutheria</taxon>
        <taxon>Euarchontoglires</taxon>
        <taxon>Glires</taxon>
        <taxon>Rodentia</taxon>
        <taxon>Myomorpha</taxon>
        <taxon>Muroidea</taxon>
        <taxon>Muridae</taxon>
        <taxon>Murinae</taxon>
        <taxon>Rattus</taxon>
    </lineage>
</organism>
<name>A6IWE4_RAT</name>
<evidence type="ECO:0000313" key="2">
    <source>
        <dbReference type="Proteomes" id="UP000234681"/>
    </source>
</evidence>
<dbReference type="AlphaFoldDB" id="A6IWE4"/>
<accession>A6IWE4</accession>
<dbReference type="Proteomes" id="UP000234681">
    <property type="component" value="Chromosome 16"/>
</dbReference>
<evidence type="ECO:0000313" key="1">
    <source>
        <dbReference type="EMBL" id="EDM08931.1"/>
    </source>
</evidence>
<sequence>MALPTTQLDLQHRHLEMGSEEGTECFLTTFTTTLPDTLGTPSGEPLRAAAFCLVQ</sequence>
<proteinExistence type="predicted"/>
<protein>
    <submittedName>
        <fullName evidence="1">RCG43306</fullName>
    </submittedName>
</protein>
<gene>
    <name evidence="1" type="ORF">rCG_43306</name>
</gene>
<reference evidence="1 2" key="1">
    <citation type="submission" date="2005-09" db="EMBL/GenBank/DDBJ databases">
        <authorList>
            <person name="Mural R.J."/>
            <person name="Li P.W."/>
            <person name="Adams M.D."/>
            <person name="Amanatides P.G."/>
            <person name="Baden-Tillson H."/>
            <person name="Barnstead M."/>
            <person name="Chin S.H."/>
            <person name="Dew I."/>
            <person name="Evans C.A."/>
            <person name="Ferriera S."/>
            <person name="Flanigan M."/>
            <person name="Fosler C."/>
            <person name="Glodek A."/>
            <person name="Gu Z."/>
            <person name="Holt R.A."/>
            <person name="Jennings D."/>
            <person name="Kraft C.L."/>
            <person name="Lu F."/>
            <person name="Nguyen T."/>
            <person name="Nusskern D.R."/>
            <person name="Pfannkoch C.M."/>
            <person name="Sitter C."/>
            <person name="Sutton G.G."/>
            <person name="Venter J.C."/>
            <person name="Wang Z."/>
            <person name="Woodage T."/>
            <person name="Zheng X.H."/>
            <person name="Zhong F."/>
        </authorList>
    </citation>
    <scope>NUCLEOTIDE SEQUENCE [LARGE SCALE GENOMIC DNA]</scope>
    <source>
        <strain>BN</strain>
        <strain evidence="2">Sprague-Dawley</strain>
    </source>
</reference>
<dbReference type="EMBL" id="CH473970">
    <property type="protein sequence ID" value="EDM08931.1"/>
    <property type="molecule type" value="Genomic_DNA"/>
</dbReference>